<keyword evidence="5" id="KW-0804">Transcription</keyword>
<feature type="domain" description="Response regulatory" evidence="8">
    <location>
        <begin position="3"/>
        <end position="118"/>
    </location>
</feature>
<evidence type="ECO:0000256" key="5">
    <source>
        <dbReference type="ARBA" id="ARBA00023163"/>
    </source>
</evidence>
<dbReference type="PROSITE" id="PS00622">
    <property type="entry name" value="HTH_LUXR_1"/>
    <property type="match status" value="1"/>
</dbReference>
<dbReference type="InterPro" id="IPR001789">
    <property type="entry name" value="Sig_transdc_resp-reg_receiver"/>
</dbReference>
<evidence type="ECO:0000256" key="3">
    <source>
        <dbReference type="ARBA" id="ARBA00023015"/>
    </source>
</evidence>
<evidence type="ECO:0000256" key="6">
    <source>
        <dbReference type="PROSITE-ProRule" id="PRU00169"/>
    </source>
</evidence>
<keyword evidence="4" id="KW-0238">DNA-binding</keyword>
<proteinExistence type="predicted"/>
<dbReference type="GO" id="GO:0006355">
    <property type="term" value="P:regulation of DNA-templated transcription"/>
    <property type="evidence" value="ECO:0007669"/>
    <property type="project" value="InterPro"/>
</dbReference>
<dbReference type="SUPFAM" id="SSF46894">
    <property type="entry name" value="C-terminal effector domain of the bipartite response regulators"/>
    <property type="match status" value="1"/>
</dbReference>
<dbReference type="InterPro" id="IPR058245">
    <property type="entry name" value="NreC/VraR/RcsB-like_REC"/>
</dbReference>
<evidence type="ECO:0000256" key="4">
    <source>
        <dbReference type="ARBA" id="ARBA00023125"/>
    </source>
</evidence>
<dbReference type="InterPro" id="IPR000792">
    <property type="entry name" value="Tscrpt_reg_LuxR_C"/>
</dbReference>
<dbReference type="CDD" id="cd17535">
    <property type="entry name" value="REC_NarL-like"/>
    <property type="match status" value="1"/>
</dbReference>
<dbReference type="SMART" id="SM00448">
    <property type="entry name" value="REC"/>
    <property type="match status" value="1"/>
</dbReference>
<dbReference type="Pfam" id="PF00196">
    <property type="entry name" value="GerE"/>
    <property type="match status" value="1"/>
</dbReference>
<sequence length="207" mass="23016">MANILIIDDHPVARLAVRMLLEKDGHTIIAEAGEGYEALKLVRQLEPDMVTVDLDIPGLGGVELIEKLRISGYRGGILVLTARDDEHYLSRCKATGADGFVGKKNNLEELGDAARAVLRGYGYFPLNRGESNRSQSLSQETQIVRSLSNREVQVLQYLARGEKVIDIAAKMHISSKTVSTYKTRILTKLNLVNQVELIDFARRNNLD</sequence>
<dbReference type="AlphaFoldDB" id="A0A8E1V6X7"/>
<gene>
    <name evidence="9" type="ORF">SA3R_21755</name>
</gene>
<dbReference type="PANTHER" id="PTHR43214:SF41">
    <property type="entry name" value="NITRATE_NITRITE RESPONSE REGULATOR PROTEIN NARP"/>
    <property type="match status" value="1"/>
</dbReference>
<evidence type="ECO:0000313" key="9">
    <source>
        <dbReference type="EMBL" id="KTS65037.1"/>
    </source>
</evidence>
<keyword evidence="1 6" id="KW-0597">Phosphoprotein</keyword>
<dbReference type="Gene3D" id="3.40.50.2300">
    <property type="match status" value="1"/>
</dbReference>
<feature type="domain" description="HTH luxR-type" evidence="7">
    <location>
        <begin position="140"/>
        <end position="205"/>
    </location>
</feature>
<keyword evidence="3" id="KW-0805">Transcription regulation</keyword>
<dbReference type="PROSITE" id="PS50110">
    <property type="entry name" value="RESPONSE_REGULATORY"/>
    <property type="match status" value="1"/>
</dbReference>
<organism evidence="9 10">
    <name type="scientific">Pantoea dispersa</name>
    <dbReference type="NCBI Taxonomy" id="59814"/>
    <lineage>
        <taxon>Bacteria</taxon>
        <taxon>Pseudomonadati</taxon>
        <taxon>Pseudomonadota</taxon>
        <taxon>Gammaproteobacteria</taxon>
        <taxon>Enterobacterales</taxon>
        <taxon>Erwiniaceae</taxon>
        <taxon>Pantoea</taxon>
    </lineage>
</organism>
<dbReference type="PROSITE" id="PS50043">
    <property type="entry name" value="HTH_LUXR_2"/>
    <property type="match status" value="1"/>
</dbReference>
<dbReference type="InterPro" id="IPR011006">
    <property type="entry name" value="CheY-like_superfamily"/>
</dbReference>
<accession>A0A8E1V6X7</accession>
<comment type="caution">
    <text evidence="9">The sequence shown here is derived from an EMBL/GenBank/DDBJ whole genome shotgun (WGS) entry which is preliminary data.</text>
</comment>
<dbReference type="PRINTS" id="PR00038">
    <property type="entry name" value="HTHLUXR"/>
</dbReference>
<name>A0A8E1V6X7_9GAMM</name>
<evidence type="ECO:0000259" key="8">
    <source>
        <dbReference type="PROSITE" id="PS50110"/>
    </source>
</evidence>
<dbReference type="CDD" id="cd06170">
    <property type="entry name" value="LuxR_C_like"/>
    <property type="match status" value="1"/>
</dbReference>
<dbReference type="RefSeq" id="WP_058776690.1">
    <property type="nucleotide sequence ID" value="NZ_LDSA01000034.1"/>
</dbReference>
<keyword evidence="2" id="KW-0902">Two-component regulatory system</keyword>
<dbReference type="SUPFAM" id="SSF52172">
    <property type="entry name" value="CheY-like"/>
    <property type="match status" value="1"/>
</dbReference>
<evidence type="ECO:0000259" key="7">
    <source>
        <dbReference type="PROSITE" id="PS50043"/>
    </source>
</evidence>
<dbReference type="Proteomes" id="UP000071979">
    <property type="component" value="Unassembled WGS sequence"/>
</dbReference>
<protein>
    <submittedName>
        <fullName evidence="9">Transcriptional regulator</fullName>
    </submittedName>
</protein>
<dbReference type="InterPro" id="IPR016032">
    <property type="entry name" value="Sig_transdc_resp-reg_C-effctor"/>
</dbReference>
<evidence type="ECO:0000313" key="10">
    <source>
        <dbReference type="Proteomes" id="UP000071979"/>
    </source>
</evidence>
<dbReference type="InterPro" id="IPR039420">
    <property type="entry name" value="WalR-like"/>
</dbReference>
<reference evidence="9 10" key="1">
    <citation type="journal article" date="2016" name="Front. Microbiol.">
        <title>Genomic Resource of Rice Seed Associated Bacteria.</title>
        <authorList>
            <person name="Midha S."/>
            <person name="Bansal K."/>
            <person name="Sharma S."/>
            <person name="Kumar N."/>
            <person name="Patil P.P."/>
            <person name="Chaudhry V."/>
            <person name="Patil P.B."/>
        </authorList>
    </citation>
    <scope>NUCLEOTIDE SEQUENCE [LARGE SCALE GENOMIC DNA]</scope>
    <source>
        <strain evidence="9 10">SA3</strain>
    </source>
</reference>
<dbReference type="GO" id="GO:0000160">
    <property type="term" value="P:phosphorelay signal transduction system"/>
    <property type="evidence" value="ECO:0007669"/>
    <property type="project" value="InterPro"/>
</dbReference>
<dbReference type="GO" id="GO:0003677">
    <property type="term" value="F:DNA binding"/>
    <property type="evidence" value="ECO:0007669"/>
    <property type="project" value="UniProtKB-KW"/>
</dbReference>
<evidence type="ECO:0000256" key="2">
    <source>
        <dbReference type="ARBA" id="ARBA00023012"/>
    </source>
</evidence>
<dbReference type="SMART" id="SM00421">
    <property type="entry name" value="HTH_LUXR"/>
    <property type="match status" value="1"/>
</dbReference>
<dbReference type="EMBL" id="LDSE01000051">
    <property type="protein sequence ID" value="KTS65037.1"/>
    <property type="molecule type" value="Genomic_DNA"/>
</dbReference>
<dbReference type="PANTHER" id="PTHR43214">
    <property type="entry name" value="TWO-COMPONENT RESPONSE REGULATOR"/>
    <property type="match status" value="1"/>
</dbReference>
<evidence type="ECO:0000256" key="1">
    <source>
        <dbReference type="ARBA" id="ARBA00022553"/>
    </source>
</evidence>
<dbReference type="Pfam" id="PF00072">
    <property type="entry name" value="Response_reg"/>
    <property type="match status" value="1"/>
</dbReference>
<feature type="modified residue" description="4-aspartylphosphate" evidence="6">
    <location>
        <position position="53"/>
    </location>
</feature>